<dbReference type="GO" id="GO:0003723">
    <property type="term" value="F:RNA binding"/>
    <property type="evidence" value="ECO:0007669"/>
    <property type="project" value="InterPro"/>
</dbReference>
<dbReference type="PANTHER" id="PTHR12903">
    <property type="entry name" value="MITOCHONDRIAL RIBOSOMAL PROTEIN L24"/>
    <property type="match status" value="1"/>
</dbReference>
<keyword evidence="2 4" id="KW-0689">Ribosomal protein</keyword>
<dbReference type="AlphaFoldDB" id="A0A9W7SIC0"/>
<comment type="similarity">
    <text evidence="1">Belongs to the universal ribosomal protein uL24 family.</text>
</comment>
<evidence type="ECO:0000313" key="5">
    <source>
        <dbReference type="Proteomes" id="UP001138500"/>
    </source>
</evidence>
<name>A0A9W7SIC0_9PEZI</name>
<reference evidence="4 5" key="1">
    <citation type="journal article" date="2018" name="IMA Fungus">
        <title>IMA Genome-F 10: Nine draft genome sequences of Claviceps purpurea s.lat., including C. arundinis, C. humidiphila, and C. cf. spartinae, pseudomolecules for the pitch canker pathogen Fusarium circinatum, draft genome of Davidsoniella eucalypti, Grosmannia galeiformis, Quambalaria eucalypti, and Teratosphaeria destructans.</title>
        <authorList>
            <person name="Wingfield B.D."/>
            <person name="Liu M."/>
            <person name="Nguyen H.D."/>
            <person name="Lane F.A."/>
            <person name="Morgan S.W."/>
            <person name="De Vos L."/>
            <person name="Wilken P.M."/>
            <person name="Duong T.A."/>
            <person name="Aylward J."/>
            <person name="Coetzee M.P."/>
            <person name="Dadej K."/>
            <person name="De Beer Z.W."/>
            <person name="Findlay W."/>
            <person name="Havenga M."/>
            <person name="Kolarik M."/>
            <person name="Menzies J.G."/>
            <person name="Naidoo K."/>
            <person name="Pochopski O."/>
            <person name="Shoukouhi P."/>
            <person name="Santana Q.C."/>
            <person name="Seifert K.A."/>
            <person name="Soal N."/>
            <person name="Steenkamp E.T."/>
            <person name="Tatham C.T."/>
            <person name="van der Nest M.A."/>
            <person name="Wingfield M.J."/>
        </authorList>
    </citation>
    <scope>NUCLEOTIDE SEQUENCE [LARGE SCALE GENOMIC DNA]</scope>
    <source>
        <strain evidence="4">CMW44962</strain>
    </source>
</reference>
<keyword evidence="3" id="KW-0687">Ribonucleoprotein</keyword>
<comment type="caution">
    <text evidence="4">The sequence shown here is derived from an EMBL/GenBank/DDBJ whole genome shotgun (WGS) entry which is preliminary data.</text>
</comment>
<evidence type="ECO:0000256" key="3">
    <source>
        <dbReference type="ARBA" id="ARBA00023274"/>
    </source>
</evidence>
<dbReference type="InterPro" id="IPR041988">
    <property type="entry name" value="Ribosomal_uL24_KOW"/>
</dbReference>
<dbReference type="GO" id="GO:0005840">
    <property type="term" value="C:ribosome"/>
    <property type="evidence" value="ECO:0007669"/>
    <property type="project" value="UniProtKB-KW"/>
</dbReference>
<dbReference type="GO" id="GO:1990904">
    <property type="term" value="C:ribonucleoprotein complex"/>
    <property type="evidence" value="ECO:0007669"/>
    <property type="project" value="UniProtKB-KW"/>
</dbReference>
<evidence type="ECO:0000256" key="1">
    <source>
        <dbReference type="ARBA" id="ARBA00010618"/>
    </source>
</evidence>
<keyword evidence="5" id="KW-1185">Reference proteome</keyword>
<dbReference type="InterPro" id="IPR014722">
    <property type="entry name" value="Rib_uL2_dom2"/>
</dbReference>
<sequence>MQKVIQRAERAHRVAAKKAARLATHRSNGEGWERGEATKRLTAAAARNIVAARQNRREDWELGALAPRRDVGKEAASYGAVEMWDFYIPDVDPKKRLKWYPIRAGDRAVVVKGRDRGRISVVQSIDEEKCGVTLKTLNMVDIKVPEYLRKERQEFDQNPIQSAPRTMPIENVRLVYPLPDPETGVPRDVIIERLEPSRGGVDRIIPGTKTIIPWPEVVDEQLDDHPEDTLRITVEEQTFRPWLLHPPMPLSVINELRNPYSKFRTRHDFDYLERKELEDARTEKRKALSKGMRTPLQELSEVRRKQKEVERSKELTEEQLKKIGEVIIKEKEKALGVVRAMPAAEQ</sequence>
<reference evidence="4 5" key="2">
    <citation type="journal article" date="2021" name="Curr. Genet.">
        <title>Genetic response to nitrogen starvation in the aggressive Eucalyptus foliar pathogen Teratosphaeria destructans.</title>
        <authorList>
            <person name="Havenga M."/>
            <person name="Wingfield B.D."/>
            <person name="Wingfield M.J."/>
            <person name="Dreyer L.L."/>
            <person name="Roets F."/>
            <person name="Aylward J."/>
        </authorList>
    </citation>
    <scope>NUCLEOTIDE SEQUENCE [LARGE SCALE GENOMIC DNA]</scope>
    <source>
        <strain evidence="4">CMW44962</strain>
    </source>
</reference>
<dbReference type="Gene3D" id="2.30.30.30">
    <property type="match status" value="1"/>
</dbReference>
<dbReference type="SUPFAM" id="SSF50104">
    <property type="entry name" value="Translation proteins SH3-like domain"/>
    <property type="match status" value="1"/>
</dbReference>
<dbReference type="CDD" id="cd06089">
    <property type="entry name" value="KOW_RPL26"/>
    <property type="match status" value="1"/>
</dbReference>
<dbReference type="GO" id="GO:0003735">
    <property type="term" value="F:structural constituent of ribosome"/>
    <property type="evidence" value="ECO:0007669"/>
    <property type="project" value="InterPro"/>
</dbReference>
<protein>
    <submittedName>
        <fullName evidence="4">Ribosomal protein YmL40, mitochondrial</fullName>
    </submittedName>
</protein>
<proteinExistence type="inferred from homology"/>
<evidence type="ECO:0000313" key="4">
    <source>
        <dbReference type="EMBL" id="KAH9810104.1"/>
    </source>
</evidence>
<dbReference type="EMBL" id="RIBY02002533">
    <property type="protein sequence ID" value="KAH9810104.1"/>
    <property type="molecule type" value="Genomic_DNA"/>
</dbReference>
<accession>A0A9W7SIC0</accession>
<dbReference type="Proteomes" id="UP001138500">
    <property type="component" value="Unassembled WGS sequence"/>
</dbReference>
<dbReference type="InterPro" id="IPR008991">
    <property type="entry name" value="Translation_prot_SH3-like_sf"/>
</dbReference>
<organism evidence="4 5">
    <name type="scientific">Teratosphaeria destructans</name>
    <dbReference type="NCBI Taxonomy" id="418781"/>
    <lineage>
        <taxon>Eukaryota</taxon>
        <taxon>Fungi</taxon>
        <taxon>Dikarya</taxon>
        <taxon>Ascomycota</taxon>
        <taxon>Pezizomycotina</taxon>
        <taxon>Dothideomycetes</taxon>
        <taxon>Dothideomycetidae</taxon>
        <taxon>Mycosphaerellales</taxon>
        <taxon>Teratosphaeriaceae</taxon>
        <taxon>Teratosphaeria</taxon>
    </lineage>
</organism>
<dbReference type="Pfam" id="PF22682">
    <property type="entry name" value="Ribosomal_uL24m-like"/>
    <property type="match status" value="1"/>
</dbReference>
<dbReference type="GO" id="GO:0006412">
    <property type="term" value="P:translation"/>
    <property type="evidence" value="ECO:0007669"/>
    <property type="project" value="InterPro"/>
</dbReference>
<dbReference type="InterPro" id="IPR003256">
    <property type="entry name" value="Ribosomal_uL24"/>
</dbReference>
<evidence type="ECO:0000256" key="2">
    <source>
        <dbReference type="ARBA" id="ARBA00022980"/>
    </source>
</evidence>
<dbReference type="OrthoDB" id="359154at2759"/>
<gene>
    <name evidence="4" type="ORF">Tdes44962_MAKER01077</name>
</gene>